<evidence type="ECO:0000313" key="10">
    <source>
        <dbReference type="Proteomes" id="UP000035681"/>
    </source>
</evidence>
<dbReference type="InterPro" id="IPR016039">
    <property type="entry name" value="Thiolase-like"/>
</dbReference>
<dbReference type="InterPro" id="IPR020616">
    <property type="entry name" value="Thiolase_N"/>
</dbReference>
<dbReference type="PROSITE" id="PS00098">
    <property type="entry name" value="THIOLASE_1"/>
    <property type="match status" value="1"/>
</dbReference>
<keyword evidence="10" id="KW-1185">Reference proteome</keyword>
<keyword evidence="5 7" id="KW-0012">Acyltransferase</keyword>
<sequence>MEQLSDVYIVSGVRTPIGCFKSVLSSVTAVELGEIAIKGALEKISLNPQEVEEVFMGNVCQANNGQAPARQAALKAGLSVTTPATTINKVCASGLKSIMLGAQQIQTKERDLVVCGGMESMSNVPFYIKRGELPYGGLQVIDGIVNDGLSDGISKKHMGECAEKTAEDNGITRYDQDEFAALSYQRSTNAWNNGVFNEEIIPVIIKDRKGETIVNKDEEYQKFNPSKMKTLKSVFKKDGTITAANASPLSDGGCAVILASEKKIKNINLKPLAKIITYGDIAVDPINFDQAPTGLIPILLKKSGLQDSDITLYELNEAFSTVPLFAVKKLGINIEKINIHGGAVSLGHPIGMSGARILTHLLYSLKEGEYGCCAICNGGGGASGMIIQKM</sequence>
<dbReference type="InterPro" id="IPR020617">
    <property type="entry name" value="Thiolase_C"/>
</dbReference>
<feature type="active site" description="Proton acceptor" evidence="6">
    <location>
        <position position="376"/>
    </location>
</feature>
<evidence type="ECO:0000256" key="5">
    <source>
        <dbReference type="ARBA" id="ARBA00023315"/>
    </source>
</evidence>
<dbReference type="AlphaFoldDB" id="A0A0K0ESS3"/>
<dbReference type="WBParaSite" id="SSTP_0001250300.1">
    <property type="protein sequence ID" value="SSTP_0001250300.1"/>
    <property type="gene ID" value="SSTP_0001250300"/>
</dbReference>
<evidence type="ECO:0000256" key="2">
    <source>
        <dbReference type="ARBA" id="ARBA00022679"/>
    </source>
</evidence>
<dbReference type="Pfam" id="PF02803">
    <property type="entry name" value="Thiolase_C"/>
    <property type="match status" value="1"/>
</dbReference>
<dbReference type="GO" id="GO:0005739">
    <property type="term" value="C:mitochondrion"/>
    <property type="evidence" value="ECO:0007669"/>
    <property type="project" value="TreeGrafter"/>
</dbReference>
<dbReference type="Proteomes" id="UP000035681">
    <property type="component" value="Unplaced"/>
</dbReference>
<dbReference type="InterPro" id="IPR020613">
    <property type="entry name" value="Thiolase_CS"/>
</dbReference>
<feature type="domain" description="Thiolase N-terminal" evidence="8">
    <location>
        <begin position="7"/>
        <end position="261"/>
    </location>
</feature>
<evidence type="ECO:0000313" key="11">
    <source>
        <dbReference type="WBParaSite" id="SSTP_0001250300.1"/>
    </source>
</evidence>
<evidence type="ECO:0000256" key="4">
    <source>
        <dbReference type="ARBA" id="ARBA00022958"/>
    </source>
</evidence>
<organism evidence="11">
    <name type="scientific">Strongyloides stercoralis</name>
    <name type="common">Threadworm</name>
    <dbReference type="NCBI Taxonomy" id="6248"/>
    <lineage>
        <taxon>Eukaryota</taxon>
        <taxon>Metazoa</taxon>
        <taxon>Ecdysozoa</taxon>
        <taxon>Nematoda</taxon>
        <taxon>Chromadorea</taxon>
        <taxon>Rhabditida</taxon>
        <taxon>Tylenchina</taxon>
        <taxon>Panagrolaimomorpha</taxon>
        <taxon>Strongyloidoidea</taxon>
        <taxon>Strongyloididae</taxon>
        <taxon>Strongyloides</taxon>
    </lineage>
</organism>
<evidence type="ECO:0000256" key="1">
    <source>
        <dbReference type="ARBA" id="ARBA00010982"/>
    </source>
</evidence>
<evidence type="ECO:0000259" key="8">
    <source>
        <dbReference type="Pfam" id="PF00108"/>
    </source>
</evidence>
<evidence type="ECO:0000256" key="7">
    <source>
        <dbReference type="RuleBase" id="RU003557"/>
    </source>
</evidence>
<comment type="similarity">
    <text evidence="1 7">Belongs to the thiolase-like superfamily. Thiolase family.</text>
</comment>
<evidence type="ECO:0000256" key="3">
    <source>
        <dbReference type="ARBA" id="ARBA00022723"/>
    </source>
</evidence>
<proteinExistence type="inferred from homology"/>
<dbReference type="Pfam" id="PF00108">
    <property type="entry name" value="Thiolase_N"/>
    <property type="match status" value="1"/>
</dbReference>
<dbReference type="PANTHER" id="PTHR18919">
    <property type="entry name" value="ACETYL-COA C-ACYLTRANSFERASE"/>
    <property type="match status" value="1"/>
</dbReference>
<dbReference type="GO" id="GO:0003985">
    <property type="term" value="F:acetyl-CoA C-acetyltransferase activity"/>
    <property type="evidence" value="ECO:0007669"/>
    <property type="project" value="TreeGrafter"/>
</dbReference>
<dbReference type="PIRSF" id="PIRSF000429">
    <property type="entry name" value="Ac-CoA_Ac_transf"/>
    <property type="match status" value="1"/>
</dbReference>
<evidence type="ECO:0000259" key="9">
    <source>
        <dbReference type="Pfam" id="PF02803"/>
    </source>
</evidence>
<dbReference type="WBParaSite" id="TCONS_00016538.p1">
    <property type="protein sequence ID" value="TCONS_00016538.p1"/>
    <property type="gene ID" value="XLOC_011136"/>
</dbReference>
<dbReference type="GO" id="GO:0006635">
    <property type="term" value="P:fatty acid beta-oxidation"/>
    <property type="evidence" value="ECO:0007669"/>
    <property type="project" value="TreeGrafter"/>
</dbReference>
<dbReference type="SUPFAM" id="SSF53901">
    <property type="entry name" value="Thiolase-like"/>
    <property type="match status" value="2"/>
</dbReference>
<name>A0A0K0ESS3_STRER</name>
<dbReference type="InterPro" id="IPR020615">
    <property type="entry name" value="Thiolase_acyl_enz_int_AS"/>
</dbReference>
<feature type="active site" description="Proton acceptor" evidence="6">
    <location>
        <position position="348"/>
    </location>
</feature>
<dbReference type="CDD" id="cd00751">
    <property type="entry name" value="thiolase"/>
    <property type="match status" value="1"/>
</dbReference>
<keyword evidence="2 7" id="KW-0808">Transferase</keyword>
<dbReference type="STRING" id="6248.A0A0K0ESS3"/>
<dbReference type="PROSITE" id="PS00737">
    <property type="entry name" value="THIOLASE_2"/>
    <property type="match status" value="1"/>
</dbReference>
<dbReference type="PANTHER" id="PTHR18919:SF156">
    <property type="entry name" value="ACETYL-COA ACETYLTRANSFERASE, MITOCHONDRIAL"/>
    <property type="match status" value="1"/>
</dbReference>
<keyword evidence="4" id="KW-0630">Potassium</keyword>
<dbReference type="GO" id="GO:0046872">
    <property type="term" value="F:metal ion binding"/>
    <property type="evidence" value="ECO:0007669"/>
    <property type="project" value="UniProtKB-KW"/>
</dbReference>
<dbReference type="NCBIfam" id="TIGR01930">
    <property type="entry name" value="AcCoA-C-Actrans"/>
    <property type="match status" value="1"/>
</dbReference>
<evidence type="ECO:0000256" key="6">
    <source>
        <dbReference type="PIRSR" id="PIRSR000429-1"/>
    </source>
</evidence>
<dbReference type="Gene3D" id="3.40.47.10">
    <property type="match status" value="1"/>
</dbReference>
<reference evidence="11" key="1">
    <citation type="submission" date="2015-08" db="UniProtKB">
        <authorList>
            <consortium name="WormBaseParasite"/>
        </authorList>
    </citation>
    <scope>IDENTIFICATION</scope>
</reference>
<protein>
    <submittedName>
        <fullName evidence="11 12">Acetyl-CoA acetyltransferase</fullName>
    </submittedName>
</protein>
<evidence type="ECO:0000313" key="12">
    <source>
        <dbReference type="WBParaSite" id="TCONS_00016538.p1"/>
    </source>
</evidence>
<keyword evidence="3" id="KW-0479">Metal-binding</keyword>
<accession>A0A0K0ESS3</accession>
<dbReference type="FunFam" id="3.40.47.10:FF:000007">
    <property type="entry name" value="acetyl-CoA acetyltransferase, mitochondrial"/>
    <property type="match status" value="1"/>
</dbReference>
<dbReference type="InterPro" id="IPR002155">
    <property type="entry name" value="Thiolase"/>
</dbReference>
<feature type="domain" description="Thiolase C-terminal" evidence="9">
    <location>
        <begin position="269"/>
        <end position="389"/>
    </location>
</feature>
<feature type="active site" description="Acyl-thioester intermediate" evidence="6">
    <location>
        <position position="91"/>
    </location>
</feature>